<proteinExistence type="predicted"/>
<dbReference type="GO" id="GO:0031490">
    <property type="term" value="F:chromatin DNA binding"/>
    <property type="evidence" value="ECO:0007669"/>
    <property type="project" value="TreeGrafter"/>
</dbReference>
<comment type="subcellular location">
    <subcellularLocation>
        <location evidence="1">Nucleus</location>
    </subcellularLocation>
</comment>
<dbReference type="InterPro" id="IPR003958">
    <property type="entry name" value="CBFA_NFYB_domain"/>
</dbReference>
<feature type="region of interest" description="Disordered" evidence="6">
    <location>
        <begin position="1"/>
        <end position="24"/>
    </location>
</feature>
<feature type="domain" description="Transcription factor CBF/NF-Y/archaeal histone" evidence="7">
    <location>
        <begin position="33"/>
        <end position="97"/>
    </location>
</feature>
<evidence type="ECO:0000313" key="9">
    <source>
        <dbReference type="Proteomes" id="UP000663699"/>
    </source>
</evidence>
<dbReference type="InterPro" id="IPR051377">
    <property type="entry name" value="DNA_Pol-Epsilon_Subunit"/>
</dbReference>
<dbReference type="GO" id="GO:0008622">
    <property type="term" value="C:epsilon DNA polymerase complex"/>
    <property type="evidence" value="ECO:0007669"/>
    <property type="project" value="TreeGrafter"/>
</dbReference>
<feature type="compositionally biased region" description="Polar residues" evidence="6">
    <location>
        <begin position="1"/>
        <end position="10"/>
    </location>
</feature>
<dbReference type="EMBL" id="CP054548">
    <property type="protein sequence ID" value="QSL67088.1"/>
    <property type="molecule type" value="Genomic_DNA"/>
</dbReference>
<dbReference type="GO" id="GO:0008623">
    <property type="term" value="C:CHRAC"/>
    <property type="evidence" value="ECO:0007669"/>
    <property type="project" value="TreeGrafter"/>
</dbReference>
<reference evidence="8" key="1">
    <citation type="submission" date="2020-06" db="EMBL/GenBank/DDBJ databases">
        <title>Genomes of multiple members of Pneumocystis genus reveal paths to human pathogen Pneumocystis jirovecii.</title>
        <authorList>
            <person name="Cisse O.H."/>
            <person name="Ma L."/>
            <person name="Dekker J."/>
            <person name="Khil P."/>
            <person name="Jo J."/>
            <person name="Brenchley J."/>
            <person name="Blair R."/>
            <person name="Pahar B."/>
            <person name="Chabe M."/>
            <person name="Van Rompay K.A."/>
            <person name="Keesler R."/>
            <person name="Sukura A."/>
            <person name="Hirsch V."/>
            <person name="Kutty G."/>
            <person name="Liu Y."/>
            <person name="Peng L."/>
            <person name="Chen J."/>
            <person name="Song J."/>
            <person name="Weissenbacher-Lang C."/>
            <person name="Xu J."/>
            <person name="Upham N.S."/>
            <person name="Stajich J.E."/>
            <person name="Cuomo C.A."/>
            <person name="Cushion M.T."/>
            <person name="Kovacs J.A."/>
        </authorList>
    </citation>
    <scope>NUCLEOTIDE SEQUENCE</scope>
    <source>
        <strain evidence="8">2A</strain>
    </source>
</reference>
<evidence type="ECO:0000256" key="1">
    <source>
        <dbReference type="ARBA" id="ARBA00004123"/>
    </source>
</evidence>
<gene>
    <name evidence="8" type="ORF">MERGE_001475</name>
</gene>
<dbReference type="Proteomes" id="UP000663699">
    <property type="component" value="Chromosome 17"/>
</dbReference>
<dbReference type="Pfam" id="PF00808">
    <property type="entry name" value="CBFD_NFYB_HMF"/>
    <property type="match status" value="1"/>
</dbReference>
<evidence type="ECO:0000313" key="8">
    <source>
        <dbReference type="EMBL" id="QSL67088.1"/>
    </source>
</evidence>
<sequence length="148" mass="16641">MTNEHGSSNEFHLPPPSLSSKKKRETVSIDDLNLPRSVVLRLVKKVLPEHTSIQKDAITALIRGSSVFINYLSAAAFDLSKLSSRKVILPSDVLKAIENIEFSSFIPRMTGELELYEEILKEKKNGIELNKDSSIIVETKDEHIIKKL</sequence>
<evidence type="ECO:0000259" key="7">
    <source>
        <dbReference type="Pfam" id="PF00808"/>
    </source>
</evidence>
<dbReference type="AlphaFoldDB" id="A0A899G735"/>
<dbReference type="PANTHER" id="PTHR46172:SF1">
    <property type="entry name" value="DNA POLYMERASE EPSILON SUBUNIT 3"/>
    <property type="match status" value="1"/>
</dbReference>
<dbReference type="CDD" id="cd22928">
    <property type="entry name" value="HFD_POLE3_DPB4"/>
    <property type="match status" value="1"/>
</dbReference>
<dbReference type="InterPro" id="IPR009072">
    <property type="entry name" value="Histone-fold"/>
</dbReference>
<dbReference type="PANTHER" id="PTHR46172">
    <property type="entry name" value="DNA POLYMERASE EPSILON SUBUNIT 3"/>
    <property type="match status" value="1"/>
</dbReference>
<dbReference type="GO" id="GO:0006272">
    <property type="term" value="P:leading strand elongation"/>
    <property type="evidence" value="ECO:0007669"/>
    <property type="project" value="TreeGrafter"/>
</dbReference>
<name>A0A899G735_9ASCO</name>
<dbReference type="GO" id="GO:0006974">
    <property type="term" value="P:DNA damage response"/>
    <property type="evidence" value="ECO:0007669"/>
    <property type="project" value="TreeGrafter"/>
</dbReference>
<evidence type="ECO:0000256" key="6">
    <source>
        <dbReference type="SAM" id="MobiDB-lite"/>
    </source>
</evidence>
<organism evidence="8 9">
    <name type="scientific">Pneumocystis wakefieldiae</name>
    <dbReference type="NCBI Taxonomy" id="38082"/>
    <lineage>
        <taxon>Eukaryota</taxon>
        <taxon>Fungi</taxon>
        <taxon>Dikarya</taxon>
        <taxon>Ascomycota</taxon>
        <taxon>Taphrinomycotina</taxon>
        <taxon>Pneumocystomycetes</taxon>
        <taxon>Pneumocystaceae</taxon>
        <taxon>Pneumocystis</taxon>
    </lineage>
</organism>
<protein>
    <recommendedName>
        <fullName evidence="4">DNA polymerase epsilon subunit D</fullName>
    </recommendedName>
    <alternativeName>
        <fullName evidence="5">DNA polymerase II subunit D</fullName>
    </alternativeName>
</protein>
<dbReference type="SUPFAM" id="SSF47113">
    <property type="entry name" value="Histone-fold"/>
    <property type="match status" value="1"/>
</dbReference>
<evidence type="ECO:0000256" key="3">
    <source>
        <dbReference type="ARBA" id="ARBA00023242"/>
    </source>
</evidence>
<keyword evidence="3" id="KW-0539">Nucleus</keyword>
<dbReference type="GO" id="GO:0031507">
    <property type="term" value="P:heterochromatin formation"/>
    <property type="evidence" value="ECO:0007669"/>
    <property type="project" value="TreeGrafter"/>
</dbReference>
<evidence type="ECO:0000256" key="2">
    <source>
        <dbReference type="ARBA" id="ARBA00022705"/>
    </source>
</evidence>
<dbReference type="GO" id="GO:0046982">
    <property type="term" value="F:protein heterodimerization activity"/>
    <property type="evidence" value="ECO:0007669"/>
    <property type="project" value="InterPro"/>
</dbReference>
<dbReference type="OrthoDB" id="1707486at2759"/>
<accession>A0A899G735</accession>
<evidence type="ECO:0000256" key="4">
    <source>
        <dbReference type="ARBA" id="ARBA00039775"/>
    </source>
</evidence>
<evidence type="ECO:0000256" key="5">
    <source>
        <dbReference type="ARBA" id="ARBA00042096"/>
    </source>
</evidence>
<keyword evidence="9" id="KW-1185">Reference proteome</keyword>
<dbReference type="Gene3D" id="1.10.20.10">
    <property type="entry name" value="Histone, subunit A"/>
    <property type="match status" value="1"/>
</dbReference>
<keyword evidence="2" id="KW-0235">DNA replication</keyword>